<dbReference type="Gene3D" id="2.40.420.20">
    <property type="match status" value="1"/>
</dbReference>
<dbReference type="InterPro" id="IPR058647">
    <property type="entry name" value="BSH_CzcB-like"/>
</dbReference>
<evidence type="ECO:0000313" key="9">
    <source>
        <dbReference type="Proteomes" id="UP000266292"/>
    </source>
</evidence>
<feature type="domain" description="CusB-like beta-barrel" evidence="6">
    <location>
        <begin position="239"/>
        <end position="310"/>
    </location>
</feature>
<organism evidence="8 9">
    <name type="scientific">Pontibacter actiniarum</name>
    <dbReference type="NCBI Taxonomy" id="323450"/>
    <lineage>
        <taxon>Bacteria</taxon>
        <taxon>Pseudomonadati</taxon>
        <taxon>Bacteroidota</taxon>
        <taxon>Cytophagia</taxon>
        <taxon>Cytophagales</taxon>
        <taxon>Hymenobacteraceae</taxon>
        <taxon>Pontibacter</taxon>
    </lineage>
</organism>
<dbReference type="SUPFAM" id="SSF111369">
    <property type="entry name" value="HlyD-like secretion proteins"/>
    <property type="match status" value="1"/>
</dbReference>
<dbReference type="PANTHER" id="PTHR30097">
    <property type="entry name" value="CATION EFFLUX SYSTEM PROTEIN CUSB"/>
    <property type="match status" value="1"/>
</dbReference>
<evidence type="ECO:0000259" key="7">
    <source>
        <dbReference type="Pfam" id="PF25973"/>
    </source>
</evidence>
<dbReference type="Pfam" id="PF25973">
    <property type="entry name" value="BSH_CzcB"/>
    <property type="match status" value="1"/>
</dbReference>
<evidence type="ECO:0000256" key="1">
    <source>
        <dbReference type="ARBA" id="ARBA00009477"/>
    </source>
</evidence>
<feature type="coiled-coil region" evidence="3">
    <location>
        <begin position="121"/>
        <end position="179"/>
    </location>
</feature>
<dbReference type="KEGG" id="pact:CA264_21060"/>
<dbReference type="GO" id="GO:0022857">
    <property type="term" value="F:transmembrane transporter activity"/>
    <property type="evidence" value="ECO:0007669"/>
    <property type="project" value="InterPro"/>
</dbReference>
<dbReference type="GO" id="GO:0016020">
    <property type="term" value="C:membrane"/>
    <property type="evidence" value="ECO:0007669"/>
    <property type="project" value="InterPro"/>
</dbReference>
<dbReference type="EMBL" id="CP021236">
    <property type="protein sequence ID" value="ARS38161.1"/>
    <property type="molecule type" value="Genomic_DNA"/>
</dbReference>
<reference evidence="9" key="1">
    <citation type="submission" date="2017-05" db="EMBL/GenBank/DDBJ databases">
        <authorList>
            <person name="Ray J."/>
            <person name="Price M."/>
            <person name="Deutschbauer A."/>
        </authorList>
    </citation>
    <scope>NUCLEOTIDE SEQUENCE [LARGE SCALE GENOMIC DNA]</scope>
    <source>
        <strain evidence="9">DSM 19842</strain>
        <plasmid evidence="9">unnamed</plasmid>
    </source>
</reference>
<feature type="region of interest" description="Disordered" evidence="4">
    <location>
        <begin position="23"/>
        <end position="47"/>
    </location>
</feature>
<dbReference type="PROSITE" id="PS51257">
    <property type="entry name" value="PROKAR_LIPOPROTEIN"/>
    <property type="match status" value="1"/>
</dbReference>
<evidence type="ECO:0000259" key="6">
    <source>
        <dbReference type="Pfam" id="PF25954"/>
    </source>
</evidence>
<dbReference type="AlphaFoldDB" id="A0A1X9YZH1"/>
<dbReference type="GO" id="GO:0060003">
    <property type="term" value="P:copper ion export"/>
    <property type="evidence" value="ECO:0007669"/>
    <property type="project" value="TreeGrafter"/>
</dbReference>
<keyword evidence="3" id="KW-0175">Coiled coil</keyword>
<dbReference type="Gene3D" id="1.10.287.470">
    <property type="entry name" value="Helix hairpin bin"/>
    <property type="match status" value="1"/>
</dbReference>
<accession>A0A1X9YZH1</accession>
<feature type="compositionally biased region" description="Basic and acidic residues" evidence="4">
    <location>
        <begin position="36"/>
        <end position="45"/>
    </location>
</feature>
<name>A0A1X9YZH1_9BACT</name>
<keyword evidence="9" id="KW-1185">Reference proteome</keyword>
<dbReference type="OrthoDB" id="9814657at2"/>
<dbReference type="PANTHER" id="PTHR30097:SF4">
    <property type="entry name" value="SLR6042 PROTEIN"/>
    <property type="match status" value="1"/>
</dbReference>
<dbReference type="STRING" id="709015.GCA_000472485_00018"/>
<dbReference type="NCBIfam" id="TIGR01730">
    <property type="entry name" value="RND_mfp"/>
    <property type="match status" value="1"/>
</dbReference>
<feature type="domain" description="CzcB-like barrel-sandwich hybrid" evidence="7">
    <location>
        <begin position="85"/>
        <end position="231"/>
    </location>
</feature>
<dbReference type="InterPro" id="IPR051909">
    <property type="entry name" value="MFP_Cation_Efflux"/>
</dbReference>
<feature type="chain" id="PRO_5010995001" evidence="5">
    <location>
        <begin position="21"/>
        <end position="419"/>
    </location>
</feature>
<dbReference type="Pfam" id="PF25954">
    <property type="entry name" value="Beta-barrel_RND_2"/>
    <property type="match status" value="1"/>
</dbReference>
<evidence type="ECO:0000256" key="4">
    <source>
        <dbReference type="SAM" id="MobiDB-lite"/>
    </source>
</evidence>
<comment type="similarity">
    <text evidence="1">Belongs to the membrane fusion protein (MFP) (TC 8.A.1) family.</text>
</comment>
<evidence type="ECO:0000313" key="8">
    <source>
        <dbReference type="EMBL" id="ARS38161.1"/>
    </source>
</evidence>
<protein>
    <submittedName>
        <fullName evidence="8">Uncharacterized protein</fullName>
    </submittedName>
</protein>
<dbReference type="GO" id="GO:0030313">
    <property type="term" value="C:cell envelope"/>
    <property type="evidence" value="ECO:0007669"/>
    <property type="project" value="TreeGrafter"/>
</dbReference>
<feature type="compositionally biased region" description="Acidic residues" evidence="4">
    <location>
        <begin position="25"/>
        <end position="35"/>
    </location>
</feature>
<sequence length="419" mass="45544">MKSKINVLLFVLLSIFGACGSPEEPVAEQETQGEEAEGHAEEEGTVRMSPQQMESIGLQLGTLQSRNLSGNIKVTGELEVPPQSEANVSATVGGNVQEIKVIEGDKVRKGQTLALLAHPELVQMQVDLQEAASRLQYLEQEYQRQQRLYEQKVGSGRDLQEATSNYSTSKAQVEGLKSRLRILGLNTGSILSGKIFQSVPVVSPISGYVQKVNITNGQYVSPQEQMFSVVDRSQLHADFMVFEKDVSKVKVGQKVIFSVANAAGREYTATIYNMSPAFEKDVRAVHLHADIEGSTENLIPGMYIEGRIATDTTTALALPETAVVQEGEQSFIFVKTGEADAEAHADEENHAEEEAPATGEQTAGKVWVFKQVPVVTGASSNGWIEVKLLQPLPDNAQIAYTGAYNLISEMNKGATEHGH</sequence>
<geneLocation type="plasmid" evidence="8 9">
    <name>unnamed</name>
</geneLocation>
<keyword evidence="5" id="KW-0732">Signal</keyword>
<gene>
    <name evidence="8" type="ORF">CA264_21060</name>
</gene>
<feature type="region of interest" description="Disordered" evidence="4">
    <location>
        <begin position="341"/>
        <end position="362"/>
    </location>
</feature>
<proteinExistence type="inferred from homology"/>
<dbReference type="Gene3D" id="2.40.30.170">
    <property type="match status" value="1"/>
</dbReference>
<keyword evidence="8" id="KW-0614">Plasmid</keyword>
<evidence type="ECO:0000256" key="5">
    <source>
        <dbReference type="SAM" id="SignalP"/>
    </source>
</evidence>
<dbReference type="InterPro" id="IPR058792">
    <property type="entry name" value="Beta-barrel_RND_2"/>
</dbReference>
<evidence type="ECO:0000256" key="2">
    <source>
        <dbReference type="ARBA" id="ARBA00022448"/>
    </source>
</evidence>
<dbReference type="GO" id="GO:0015679">
    <property type="term" value="P:plasma membrane copper ion transport"/>
    <property type="evidence" value="ECO:0007669"/>
    <property type="project" value="TreeGrafter"/>
</dbReference>
<dbReference type="InterPro" id="IPR006143">
    <property type="entry name" value="RND_pump_MFP"/>
</dbReference>
<dbReference type="Gene3D" id="2.40.50.100">
    <property type="match status" value="1"/>
</dbReference>
<keyword evidence="2" id="KW-0813">Transport</keyword>
<evidence type="ECO:0000256" key="3">
    <source>
        <dbReference type="SAM" id="Coils"/>
    </source>
</evidence>
<dbReference type="Proteomes" id="UP000266292">
    <property type="component" value="Plasmid unnamed"/>
</dbReference>
<feature type="signal peptide" evidence="5">
    <location>
        <begin position="1"/>
        <end position="20"/>
    </location>
</feature>